<dbReference type="Proteomes" id="UP000189981">
    <property type="component" value="Unassembled WGS sequence"/>
</dbReference>
<dbReference type="InterPro" id="IPR036465">
    <property type="entry name" value="vWFA_dom_sf"/>
</dbReference>
<keyword evidence="3" id="KW-1185">Reference proteome</keyword>
<sequence length="306" mass="35314">MEPNLTNYKDLQDFGNLELLSQQVVEGFITGLHKSPFHGFSVEFAEHRLYNTGDSIKNIDWKLYGRTDKLFVKRFEEETNLRCQIVLDVSSSMYYPEKDFNKLLFSVYSAASLMYLFKKQRDAFGLSCFSDSLELSTPAKSTTIHQKYLFAELEKLMKRDRRGDGTAVAPALHEIAEQIHKRSLVIIFSDMLEGGESSDLAEIFSALQHLKHNKHEVVIFNVLDHKMELDFNFENRPFHFIDLESGEELKVHPGNVKEAYLDAISAHHKELKLKCAQYKIDLIDADIHAGFYQILHAYLIKRAKMA</sequence>
<accession>A0A1T5A0E1</accession>
<dbReference type="PANTHER" id="PTHR33608:SF7">
    <property type="entry name" value="DUF58 DOMAIN-CONTAINING PROTEIN"/>
    <property type="match status" value="1"/>
</dbReference>
<dbReference type="PANTHER" id="PTHR33608">
    <property type="entry name" value="BLL2464 PROTEIN"/>
    <property type="match status" value="1"/>
</dbReference>
<name>A0A1T5A0E1_9SPHI</name>
<dbReference type="Gene3D" id="3.40.50.410">
    <property type="entry name" value="von Willebrand factor, type A domain"/>
    <property type="match status" value="1"/>
</dbReference>
<dbReference type="RefSeq" id="WP_079700655.1">
    <property type="nucleotide sequence ID" value="NZ_FUYR01000001.1"/>
</dbReference>
<dbReference type="InterPro" id="IPR002881">
    <property type="entry name" value="DUF58"/>
</dbReference>
<dbReference type="EMBL" id="FUYR01000001">
    <property type="protein sequence ID" value="SKB28229.1"/>
    <property type="molecule type" value="Genomic_DNA"/>
</dbReference>
<proteinExistence type="predicted"/>
<reference evidence="3" key="1">
    <citation type="submission" date="2017-02" db="EMBL/GenBank/DDBJ databases">
        <authorList>
            <person name="Varghese N."/>
            <person name="Submissions S."/>
        </authorList>
    </citation>
    <scope>NUCLEOTIDE SEQUENCE [LARGE SCALE GENOMIC DNA]</scope>
    <source>
        <strain evidence="3">DSM 22385</strain>
    </source>
</reference>
<organism evidence="2 3">
    <name type="scientific">Daejeonella lutea</name>
    <dbReference type="NCBI Taxonomy" id="572036"/>
    <lineage>
        <taxon>Bacteria</taxon>
        <taxon>Pseudomonadati</taxon>
        <taxon>Bacteroidota</taxon>
        <taxon>Sphingobacteriia</taxon>
        <taxon>Sphingobacteriales</taxon>
        <taxon>Sphingobacteriaceae</taxon>
        <taxon>Daejeonella</taxon>
    </lineage>
</organism>
<feature type="domain" description="DUF58" evidence="1">
    <location>
        <begin position="46"/>
        <end position="268"/>
    </location>
</feature>
<gene>
    <name evidence="2" type="ORF">SAMN05661099_0147</name>
</gene>
<dbReference type="OrthoDB" id="9776116at2"/>
<dbReference type="AlphaFoldDB" id="A0A1T5A0E1"/>
<dbReference type="Pfam" id="PF01882">
    <property type="entry name" value="DUF58"/>
    <property type="match status" value="1"/>
</dbReference>
<dbReference type="STRING" id="572036.SAMN05661099_0147"/>
<evidence type="ECO:0000313" key="2">
    <source>
        <dbReference type="EMBL" id="SKB28229.1"/>
    </source>
</evidence>
<evidence type="ECO:0000313" key="3">
    <source>
        <dbReference type="Proteomes" id="UP000189981"/>
    </source>
</evidence>
<evidence type="ECO:0000259" key="1">
    <source>
        <dbReference type="Pfam" id="PF01882"/>
    </source>
</evidence>
<protein>
    <recommendedName>
        <fullName evidence="1">DUF58 domain-containing protein</fullName>
    </recommendedName>
</protein>
<dbReference type="SUPFAM" id="SSF53300">
    <property type="entry name" value="vWA-like"/>
    <property type="match status" value="1"/>
</dbReference>